<reference evidence="2" key="1">
    <citation type="submission" date="2020-10" db="EMBL/GenBank/DDBJ databases">
        <title>Taxonomic study of unclassified bacteria belonging to the class Ktedonobacteria.</title>
        <authorList>
            <person name="Yabe S."/>
            <person name="Wang C.M."/>
            <person name="Zheng Y."/>
            <person name="Sakai Y."/>
            <person name="Cavaletti L."/>
            <person name="Monciardini P."/>
            <person name="Donadio S."/>
        </authorList>
    </citation>
    <scope>NUCLEOTIDE SEQUENCE</scope>
    <source>
        <strain evidence="2">ID150040</strain>
    </source>
</reference>
<feature type="transmembrane region" description="Helical" evidence="1">
    <location>
        <begin position="20"/>
        <end position="40"/>
    </location>
</feature>
<proteinExistence type="predicted"/>
<accession>A0A8J3IH47</accession>
<feature type="transmembrane region" description="Helical" evidence="1">
    <location>
        <begin position="81"/>
        <end position="101"/>
    </location>
</feature>
<organism evidence="2 3">
    <name type="scientific">Reticulibacter mediterranei</name>
    <dbReference type="NCBI Taxonomy" id="2778369"/>
    <lineage>
        <taxon>Bacteria</taxon>
        <taxon>Bacillati</taxon>
        <taxon>Chloroflexota</taxon>
        <taxon>Ktedonobacteria</taxon>
        <taxon>Ktedonobacterales</taxon>
        <taxon>Reticulibacteraceae</taxon>
        <taxon>Reticulibacter</taxon>
    </lineage>
</organism>
<keyword evidence="3" id="KW-1185">Reference proteome</keyword>
<sequence>MRKRVMLEEKEVAKERRGIFICTGLIVLSIIILHALLTLTSIDLPAFVAILAFAFAIPVLCGCLLIIQIELSNGYYLVSKWVDVSAYCFFLGICGALVGAVATFWHISWIAGVVFLVATSLMFIIVLFYFDEDGGRGEARR</sequence>
<feature type="transmembrane region" description="Helical" evidence="1">
    <location>
        <begin position="107"/>
        <end position="130"/>
    </location>
</feature>
<feature type="transmembrane region" description="Helical" evidence="1">
    <location>
        <begin position="46"/>
        <end position="69"/>
    </location>
</feature>
<evidence type="ECO:0000256" key="1">
    <source>
        <dbReference type="SAM" id="Phobius"/>
    </source>
</evidence>
<evidence type="ECO:0000313" key="2">
    <source>
        <dbReference type="EMBL" id="GHO92315.1"/>
    </source>
</evidence>
<dbReference type="EMBL" id="BNJK01000001">
    <property type="protein sequence ID" value="GHO92315.1"/>
    <property type="molecule type" value="Genomic_DNA"/>
</dbReference>
<keyword evidence="1" id="KW-0812">Transmembrane</keyword>
<keyword evidence="1" id="KW-1133">Transmembrane helix</keyword>
<evidence type="ECO:0000313" key="3">
    <source>
        <dbReference type="Proteomes" id="UP000597444"/>
    </source>
</evidence>
<protein>
    <submittedName>
        <fullName evidence="2">Uncharacterized protein</fullName>
    </submittedName>
</protein>
<comment type="caution">
    <text evidence="2">The sequence shown here is derived from an EMBL/GenBank/DDBJ whole genome shotgun (WGS) entry which is preliminary data.</text>
</comment>
<gene>
    <name evidence="2" type="ORF">KSF_023630</name>
</gene>
<dbReference type="AlphaFoldDB" id="A0A8J3IH47"/>
<name>A0A8J3IH47_9CHLR</name>
<dbReference type="Proteomes" id="UP000597444">
    <property type="component" value="Unassembled WGS sequence"/>
</dbReference>
<dbReference type="RefSeq" id="WP_220203158.1">
    <property type="nucleotide sequence ID" value="NZ_BNJK01000001.1"/>
</dbReference>
<keyword evidence="1" id="KW-0472">Membrane</keyword>